<dbReference type="Proteomes" id="UP001139521">
    <property type="component" value="Unassembled WGS sequence"/>
</dbReference>
<feature type="domain" description="DUF4268" evidence="1">
    <location>
        <begin position="10"/>
        <end position="136"/>
    </location>
</feature>
<protein>
    <submittedName>
        <fullName evidence="2">DUF4268 domain-containing protein</fullName>
    </submittedName>
</protein>
<sequence>MFSKEESKRIRQEFWTSFGQEYSRKWILYNTQIKEIQLKFSFDRKKAMISLDIDAEDEIIRAYYFEKIKSLATILRSEYLPEVILDEEYELPEGKIVSRIYVPLKEKVSINNKNDWPKVKTFFVENMHQLEMFWLEFKDFITA</sequence>
<gene>
    <name evidence="2" type="ORF">L1967_18055</name>
</gene>
<dbReference type="InterPro" id="IPR025364">
    <property type="entry name" value="DUF4268"/>
</dbReference>
<accession>A0A9X2CPL3</accession>
<reference evidence="2" key="1">
    <citation type="submission" date="2022-01" db="EMBL/GenBank/DDBJ databases">
        <title>Genome sequencing of Zunongwangia sp. M21534 genome.</title>
        <authorList>
            <person name="Chen Y."/>
            <person name="Dong C."/>
            <person name="Shao Z."/>
        </authorList>
    </citation>
    <scope>NUCLEOTIDE SEQUENCE</scope>
    <source>
        <strain evidence="2">MCCC M21534</strain>
    </source>
</reference>
<evidence type="ECO:0000313" key="2">
    <source>
        <dbReference type="EMBL" id="MCL6220199.1"/>
    </source>
</evidence>
<proteinExistence type="predicted"/>
<evidence type="ECO:0000313" key="3">
    <source>
        <dbReference type="Proteomes" id="UP001139521"/>
    </source>
</evidence>
<name>A0A9X2CPL3_9FLAO</name>
<comment type="caution">
    <text evidence="2">The sequence shown here is derived from an EMBL/GenBank/DDBJ whole genome shotgun (WGS) entry which is preliminary data.</text>
</comment>
<keyword evidence="3" id="KW-1185">Reference proteome</keyword>
<organism evidence="2 3">
    <name type="scientific">Zunongwangia pacifica</name>
    <dbReference type="NCBI Taxonomy" id="2911062"/>
    <lineage>
        <taxon>Bacteria</taxon>
        <taxon>Pseudomonadati</taxon>
        <taxon>Bacteroidota</taxon>
        <taxon>Flavobacteriia</taxon>
        <taxon>Flavobacteriales</taxon>
        <taxon>Flavobacteriaceae</taxon>
        <taxon>Zunongwangia</taxon>
    </lineage>
</organism>
<evidence type="ECO:0000259" key="1">
    <source>
        <dbReference type="Pfam" id="PF14088"/>
    </source>
</evidence>
<dbReference type="EMBL" id="JAKHSK010000035">
    <property type="protein sequence ID" value="MCL6220199.1"/>
    <property type="molecule type" value="Genomic_DNA"/>
</dbReference>
<dbReference type="AlphaFoldDB" id="A0A9X2CPL3"/>
<dbReference type="Pfam" id="PF14088">
    <property type="entry name" value="DUF4268"/>
    <property type="match status" value="1"/>
</dbReference>
<dbReference type="RefSeq" id="WP_249602903.1">
    <property type="nucleotide sequence ID" value="NZ_JAKHSK010000035.1"/>
</dbReference>